<accession>A0ABR6WF65</accession>
<gene>
    <name evidence="1" type="ORF">FH603_5731</name>
</gene>
<dbReference type="Proteomes" id="UP000700732">
    <property type="component" value="Unassembled WGS sequence"/>
</dbReference>
<evidence type="ECO:0000313" key="2">
    <source>
        <dbReference type="Proteomes" id="UP000700732"/>
    </source>
</evidence>
<name>A0ABR6WF65_9BACT</name>
<evidence type="ECO:0000313" key="1">
    <source>
        <dbReference type="EMBL" id="MBC3795196.1"/>
    </source>
</evidence>
<proteinExistence type="predicted"/>
<keyword evidence="2" id="KW-1185">Reference proteome</keyword>
<comment type="caution">
    <text evidence="1">The sequence shown here is derived from an EMBL/GenBank/DDBJ whole genome shotgun (WGS) entry which is preliminary data.</text>
</comment>
<sequence>MAYLNEGVGYKRKAYVSLRIDEKPVFRLLKVLLPNDFRLMKSYGILQTVVLEGPFSNLILIREPVTKYI</sequence>
<protein>
    <submittedName>
        <fullName evidence="1">Uncharacterized protein</fullName>
    </submittedName>
</protein>
<organism evidence="1 2">
    <name type="scientific">Spirosoma utsteinense</name>
    <dbReference type="NCBI Taxonomy" id="2585773"/>
    <lineage>
        <taxon>Bacteria</taxon>
        <taxon>Pseudomonadati</taxon>
        <taxon>Bacteroidota</taxon>
        <taxon>Cytophagia</taxon>
        <taxon>Cytophagales</taxon>
        <taxon>Cytophagaceae</taxon>
        <taxon>Spirosoma</taxon>
    </lineage>
</organism>
<dbReference type="EMBL" id="VFIA01000090">
    <property type="protein sequence ID" value="MBC3795196.1"/>
    <property type="molecule type" value="Genomic_DNA"/>
</dbReference>
<reference evidence="1 2" key="1">
    <citation type="submission" date="2019-06" db="EMBL/GenBank/DDBJ databases">
        <title>Spirosoma utsteinense sp. nov. isolated from Antarctic ice-free soils.</title>
        <authorList>
            <person name="Tahon G."/>
        </authorList>
    </citation>
    <scope>NUCLEOTIDE SEQUENCE [LARGE SCALE GENOMIC DNA]</scope>
    <source>
        <strain evidence="1 2">LMG 31447</strain>
    </source>
</reference>